<dbReference type="GO" id="GO:0006396">
    <property type="term" value="P:RNA processing"/>
    <property type="evidence" value="ECO:0007669"/>
    <property type="project" value="InterPro"/>
</dbReference>
<dbReference type="Proteomes" id="UP001431209">
    <property type="component" value="Unassembled WGS sequence"/>
</dbReference>
<evidence type="ECO:0000313" key="4">
    <source>
        <dbReference type="EMBL" id="KAL0489838.1"/>
    </source>
</evidence>
<dbReference type="SUPFAM" id="SSF75217">
    <property type="entry name" value="alpha/beta knot"/>
    <property type="match status" value="1"/>
</dbReference>
<evidence type="ECO:0000313" key="5">
    <source>
        <dbReference type="Proteomes" id="UP001431209"/>
    </source>
</evidence>
<keyword evidence="5" id="KW-1185">Reference proteome</keyword>
<reference evidence="4 5" key="1">
    <citation type="submission" date="2024-03" db="EMBL/GenBank/DDBJ databases">
        <title>The Acrasis kona genome and developmental transcriptomes reveal deep origins of eukaryotic multicellular pathways.</title>
        <authorList>
            <person name="Sheikh S."/>
            <person name="Fu C.-J."/>
            <person name="Brown M.W."/>
            <person name="Baldauf S.L."/>
        </authorList>
    </citation>
    <scope>NUCLEOTIDE SEQUENCE [LARGE SCALE GENOMIC DNA]</scope>
    <source>
        <strain evidence="4 5">ATCC MYA-3509</strain>
    </source>
</reference>
<accession>A0AAW2ZKE4</accession>
<dbReference type="InterPro" id="IPR051259">
    <property type="entry name" value="rRNA_Methyltransferase"/>
</dbReference>
<keyword evidence="2" id="KW-0808">Transferase</keyword>
<dbReference type="Gene3D" id="3.40.1280.10">
    <property type="match status" value="1"/>
</dbReference>
<name>A0AAW2ZKE4_9EUKA</name>
<proteinExistence type="predicted"/>
<dbReference type="GO" id="GO:0008173">
    <property type="term" value="F:RNA methyltransferase activity"/>
    <property type="evidence" value="ECO:0007669"/>
    <property type="project" value="InterPro"/>
</dbReference>
<dbReference type="EMBL" id="JAOPGA020001609">
    <property type="protein sequence ID" value="KAL0489838.1"/>
    <property type="molecule type" value="Genomic_DNA"/>
</dbReference>
<dbReference type="InterPro" id="IPR029026">
    <property type="entry name" value="tRNA_m1G_MTases_N"/>
</dbReference>
<comment type="caution">
    <text evidence="4">The sequence shown here is derived from an EMBL/GenBank/DDBJ whole genome shotgun (WGS) entry which is preliminary data.</text>
</comment>
<protein>
    <submittedName>
        <fullName evidence="4">Mitochondrial tRNA/rRNA methyltransferase</fullName>
    </submittedName>
</protein>
<dbReference type="PANTHER" id="PTHR43191">
    <property type="entry name" value="RRNA METHYLTRANSFERASE 3"/>
    <property type="match status" value="1"/>
</dbReference>
<gene>
    <name evidence="4" type="ORF">AKO1_005968</name>
</gene>
<dbReference type="GO" id="GO:0003723">
    <property type="term" value="F:RNA binding"/>
    <property type="evidence" value="ECO:0007669"/>
    <property type="project" value="InterPro"/>
</dbReference>
<dbReference type="AlphaFoldDB" id="A0AAW2ZKE4"/>
<evidence type="ECO:0000259" key="3">
    <source>
        <dbReference type="Pfam" id="PF00588"/>
    </source>
</evidence>
<evidence type="ECO:0000256" key="1">
    <source>
        <dbReference type="ARBA" id="ARBA00022603"/>
    </source>
</evidence>
<sequence>MRVITSTHSDLFKRLMLLNKKVLKLSKIDNNSTILVSGNKMVSEVCSVIKPNLILTTPSALPYWQNKIEAPQKNFQVAEDHIIKKVMSVENLTSDSEAVVAEVPVPPPKQLADLVPTSSPKPLMIACYELLDPGNMGNIIRTCYSLGCNSLLMFENTVSPYNSKCTKAARGSNLFLPISSINWPELSNYVNTNNMACIFASCSTSNDDASINLNKLITDPNSRSTLSKFNGYVVVMGSEHHGITNDVILKSGVDKKNTIHIHIPMTNNFDSLNVSVACSLIVHTIKQIFCQP</sequence>
<dbReference type="InterPro" id="IPR001537">
    <property type="entry name" value="SpoU_MeTrfase"/>
</dbReference>
<dbReference type="Pfam" id="PF00588">
    <property type="entry name" value="SpoU_methylase"/>
    <property type="match status" value="1"/>
</dbReference>
<dbReference type="PANTHER" id="PTHR43191:SF2">
    <property type="entry name" value="RRNA METHYLTRANSFERASE 3, MITOCHONDRIAL"/>
    <property type="match status" value="1"/>
</dbReference>
<keyword evidence="1 4" id="KW-0489">Methyltransferase</keyword>
<dbReference type="CDD" id="cd18095">
    <property type="entry name" value="SpoU-like_rRNA-MTase"/>
    <property type="match status" value="1"/>
</dbReference>
<dbReference type="GO" id="GO:0032259">
    <property type="term" value="P:methylation"/>
    <property type="evidence" value="ECO:0007669"/>
    <property type="project" value="UniProtKB-KW"/>
</dbReference>
<evidence type="ECO:0000256" key="2">
    <source>
        <dbReference type="ARBA" id="ARBA00022679"/>
    </source>
</evidence>
<feature type="domain" description="tRNA/rRNA methyltransferase SpoU type" evidence="3">
    <location>
        <begin position="123"/>
        <end position="282"/>
    </location>
</feature>
<dbReference type="InterPro" id="IPR029028">
    <property type="entry name" value="Alpha/beta_knot_MTases"/>
</dbReference>
<organism evidence="4 5">
    <name type="scientific">Acrasis kona</name>
    <dbReference type="NCBI Taxonomy" id="1008807"/>
    <lineage>
        <taxon>Eukaryota</taxon>
        <taxon>Discoba</taxon>
        <taxon>Heterolobosea</taxon>
        <taxon>Tetramitia</taxon>
        <taxon>Eutetramitia</taxon>
        <taxon>Acrasidae</taxon>
        <taxon>Acrasis</taxon>
    </lineage>
</organism>